<evidence type="ECO:0000313" key="2">
    <source>
        <dbReference type="EMBL" id="KAL0371437.1"/>
    </source>
</evidence>
<dbReference type="Gene3D" id="3.30.565.10">
    <property type="entry name" value="Histidine kinase-like ATPase, C-terminal domain"/>
    <property type="match status" value="1"/>
</dbReference>
<evidence type="ECO:0000256" key="1">
    <source>
        <dbReference type="ARBA" id="ARBA00006082"/>
    </source>
</evidence>
<gene>
    <name evidence="2" type="ORF">Sangu_0461800</name>
</gene>
<dbReference type="PANTHER" id="PTHR10073">
    <property type="entry name" value="DNA MISMATCH REPAIR PROTEIN MLH, PMS, MUTL"/>
    <property type="match status" value="1"/>
</dbReference>
<reference evidence="2" key="2">
    <citation type="journal article" date="2024" name="Plant">
        <title>Genomic evolution and insights into agronomic trait innovations of Sesamum species.</title>
        <authorList>
            <person name="Miao H."/>
            <person name="Wang L."/>
            <person name="Qu L."/>
            <person name="Liu H."/>
            <person name="Sun Y."/>
            <person name="Le M."/>
            <person name="Wang Q."/>
            <person name="Wei S."/>
            <person name="Zheng Y."/>
            <person name="Lin W."/>
            <person name="Duan Y."/>
            <person name="Cao H."/>
            <person name="Xiong S."/>
            <person name="Wang X."/>
            <person name="Wei L."/>
            <person name="Li C."/>
            <person name="Ma Q."/>
            <person name="Ju M."/>
            <person name="Zhao R."/>
            <person name="Li G."/>
            <person name="Mu C."/>
            <person name="Tian Q."/>
            <person name="Mei H."/>
            <person name="Zhang T."/>
            <person name="Gao T."/>
            <person name="Zhang H."/>
        </authorList>
    </citation>
    <scope>NUCLEOTIDE SEQUENCE</scope>
    <source>
        <strain evidence="2">G01</strain>
    </source>
</reference>
<dbReference type="GO" id="GO:0032389">
    <property type="term" value="C:MutLalpha complex"/>
    <property type="evidence" value="ECO:0007669"/>
    <property type="project" value="TreeGrafter"/>
</dbReference>
<dbReference type="PANTHER" id="PTHR10073:SF52">
    <property type="entry name" value="MISMATCH REPAIR ENDONUCLEASE PMS2"/>
    <property type="match status" value="1"/>
</dbReference>
<dbReference type="SUPFAM" id="SSF55874">
    <property type="entry name" value="ATPase domain of HSP90 chaperone/DNA topoisomerase II/histidine kinase"/>
    <property type="match status" value="1"/>
</dbReference>
<dbReference type="GO" id="GO:0006298">
    <property type="term" value="P:mismatch repair"/>
    <property type="evidence" value="ECO:0007669"/>
    <property type="project" value="InterPro"/>
</dbReference>
<dbReference type="InterPro" id="IPR036890">
    <property type="entry name" value="HATPase_C_sf"/>
</dbReference>
<dbReference type="GO" id="GO:0016887">
    <property type="term" value="F:ATP hydrolysis activity"/>
    <property type="evidence" value="ECO:0007669"/>
    <property type="project" value="InterPro"/>
</dbReference>
<dbReference type="InterPro" id="IPR038973">
    <property type="entry name" value="MutL/Mlh/Pms-like"/>
</dbReference>
<organism evidence="2">
    <name type="scientific">Sesamum angustifolium</name>
    <dbReference type="NCBI Taxonomy" id="2727405"/>
    <lineage>
        <taxon>Eukaryota</taxon>
        <taxon>Viridiplantae</taxon>
        <taxon>Streptophyta</taxon>
        <taxon>Embryophyta</taxon>
        <taxon>Tracheophyta</taxon>
        <taxon>Spermatophyta</taxon>
        <taxon>Magnoliopsida</taxon>
        <taxon>eudicotyledons</taxon>
        <taxon>Gunneridae</taxon>
        <taxon>Pentapetalae</taxon>
        <taxon>asterids</taxon>
        <taxon>lamiids</taxon>
        <taxon>Lamiales</taxon>
        <taxon>Pedaliaceae</taxon>
        <taxon>Sesamum</taxon>
    </lineage>
</organism>
<comment type="caution">
    <text evidence="2">The sequence shown here is derived from an EMBL/GenBank/DDBJ whole genome shotgun (WGS) entry which is preliminary data.</text>
</comment>
<dbReference type="AlphaFoldDB" id="A0AAW2QUJ6"/>
<reference evidence="2" key="1">
    <citation type="submission" date="2020-06" db="EMBL/GenBank/DDBJ databases">
        <authorList>
            <person name="Li T."/>
            <person name="Hu X."/>
            <person name="Zhang T."/>
            <person name="Song X."/>
            <person name="Zhang H."/>
            <person name="Dai N."/>
            <person name="Sheng W."/>
            <person name="Hou X."/>
            <person name="Wei L."/>
        </authorList>
    </citation>
    <scope>NUCLEOTIDE SEQUENCE</scope>
    <source>
        <strain evidence="2">G01</strain>
        <tissue evidence="2">Leaf</tissue>
    </source>
</reference>
<dbReference type="EMBL" id="JACGWK010000002">
    <property type="protein sequence ID" value="KAL0371437.1"/>
    <property type="molecule type" value="Genomic_DNA"/>
</dbReference>
<accession>A0AAW2QUJ6</accession>
<dbReference type="Pfam" id="PF13589">
    <property type="entry name" value="HATPase_c_3"/>
    <property type="match status" value="1"/>
</dbReference>
<sequence>MEGGVKESHVIRPINKNVVHRICAGQVILDLSSAVKELVENSLDAGATSIEIALKEYGLESFQVIDNGSGAEASHVQALGFSRPSVTNDLRVSRGGLEFTVCIGGFDCGRGRSMRLLQHISHMIARSSDS</sequence>
<name>A0AAW2QUJ6_9LAMI</name>
<comment type="similarity">
    <text evidence="1">Belongs to the DNA mismatch repair MutL/HexB family.</text>
</comment>
<protein>
    <submittedName>
        <fullName evidence="2">DNA mismatch repair protein PMS1</fullName>
    </submittedName>
</protein>
<dbReference type="GO" id="GO:0140664">
    <property type="term" value="F:ATP-dependent DNA damage sensor activity"/>
    <property type="evidence" value="ECO:0007669"/>
    <property type="project" value="InterPro"/>
</dbReference>
<proteinExistence type="inferred from homology"/>